<evidence type="ECO:0000313" key="8">
    <source>
        <dbReference type="EMBL" id="KAF7128669.1"/>
    </source>
</evidence>
<feature type="domain" description="Major facilitator superfamily (MFS) profile" evidence="7">
    <location>
        <begin position="307"/>
        <end position="704"/>
    </location>
</feature>
<dbReference type="OrthoDB" id="5296287at2759"/>
<dbReference type="SUPFAM" id="SSF103473">
    <property type="entry name" value="MFS general substrate transporter"/>
    <property type="match status" value="1"/>
</dbReference>
<dbReference type="PANTHER" id="PTHR23508:SF10">
    <property type="entry name" value="CARBOXYLIC ACID TRANSPORTER PROTEIN HOMOLOG"/>
    <property type="match status" value="1"/>
</dbReference>
<evidence type="ECO:0000259" key="7">
    <source>
        <dbReference type="PROSITE" id="PS50850"/>
    </source>
</evidence>
<dbReference type="GO" id="GO:0046872">
    <property type="term" value="F:metal ion binding"/>
    <property type="evidence" value="ECO:0007669"/>
    <property type="project" value="UniProtKB-KW"/>
</dbReference>
<evidence type="ECO:0000313" key="9">
    <source>
        <dbReference type="EMBL" id="KAF7171366.1"/>
    </source>
</evidence>
<feature type="transmembrane region" description="Helical" evidence="6">
    <location>
        <begin position="374"/>
        <end position="392"/>
    </location>
</feature>
<feature type="transmembrane region" description="Helical" evidence="6">
    <location>
        <begin position="398"/>
        <end position="418"/>
    </location>
</feature>
<keyword evidence="3" id="KW-0479">Metal-binding</keyword>
<feature type="transmembrane region" description="Helical" evidence="6">
    <location>
        <begin position="463"/>
        <end position="482"/>
    </location>
</feature>
<dbReference type="PROSITE" id="PS50850">
    <property type="entry name" value="MFS"/>
    <property type="match status" value="1"/>
</dbReference>
<evidence type="ECO:0000256" key="2">
    <source>
        <dbReference type="ARBA" id="ARBA00022692"/>
    </source>
</evidence>
<gene>
    <name evidence="8" type="ORF">CNMCM5793_003520</name>
    <name evidence="9" type="ORF">CNMCM6106_005780</name>
</gene>
<keyword evidence="10" id="KW-1185">Reference proteome</keyword>
<evidence type="ECO:0000313" key="10">
    <source>
        <dbReference type="Proteomes" id="UP000630445"/>
    </source>
</evidence>
<dbReference type="InterPro" id="IPR015813">
    <property type="entry name" value="Pyrv/PenolPyrv_kinase-like_dom"/>
</dbReference>
<reference evidence="8" key="1">
    <citation type="submission" date="2020-06" db="EMBL/GenBank/DDBJ databases">
        <title>Draft genome sequences of strains closely related to Aspergillus parafelis and Aspergillus hiratsukae.</title>
        <authorList>
            <person name="Dos Santos R.A.C."/>
            <person name="Rivero-Menendez O."/>
            <person name="Steenwyk J.L."/>
            <person name="Mead M.E."/>
            <person name="Goldman G.H."/>
            <person name="Alastruey-Izquierdo A."/>
            <person name="Rokas A."/>
        </authorList>
    </citation>
    <scope>NUCLEOTIDE SEQUENCE</scope>
    <source>
        <strain evidence="8">CNM-CM5793</strain>
        <strain evidence="9">CNM-CM6106</strain>
    </source>
</reference>
<dbReference type="InterPro" id="IPR005000">
    <property type="entry name" value="Aldolase/citrate-lyase_domain"/>
</dbReference>
<dbReference type="PANTHER" id="PTHR23508">
    <property type="entry name" value="CARBOXYLIC ACID TRANSPORTER PROTEIN HOMOLOG"/>
    <property type="match status" value="1"/>
</dbReference>
<dbReference type="Proteomes" id="UP000630445">
    <property type="component" value="Unassembled WGS sequence"/>
</dbReference>
<sequence>MTNMTDLDAAAAELAHPNRMQERLQAGEVVSAMSIRYSRGVEIVGYAKAAGMNGVLIDLEHSSIDLDQCAQFTLASLAHGITPIVRVPSLAGSVVGRVLDGGAQAIIIPHVKTAQDAQESASAAKFFPDGNRSAIGGLAALKYGVFPTIVANRAVNQRVMCIIMIETLEALEAVDEIAAVPHVDVLLIGTNDLSACLGVPGEHDDPRITEAYARVIAACRKHGRALGIGGLYARQDLIDRFIGMADGIGRNSEKFAIMGVLQNLRLWENNVTQINEYGEKVTTKVPRRMPPNPWKILRLPSAASYGYFFIGLAAWTADGYDFNSVNLVTTQLSDKYGASLPEITLSITLTLLFRPLGAMLLGMASDMWGRKWPLAINMWILAVLQVGTAYANSYAAFIAVRALFGIAMGGIWGLAAAMVMENMPAEARGLFSGILQQGYSIGYLLAAVVNITAVPNTSEGYKAIFHVGAGFSALVGLIQMFVPESTIYVDEGDQPRVSQAVRIRMFVKDLRLVCKQYWRMFLYCILLCTAFNWMSHGAQDMYSTYMKLGKGFNNTDASRATIVGQVGAVVGGTICGYYSQFLGRRLTVVLACCFGLAIIPLWSLPTAWGPLAAGNFFLQSAVNGAWGVMPVLLNEYAPPQFRGAFPGTVYQIGNMISAPAAEIQTHAATAWIKDGRPNYGQVMMITLCIVFGLVAVITACGQERLGSHFELVKRAGAEENIVREMAEMGMVKEDLGDAKHVEVVGDKV</sequence>
<comment type="caution">
    <text evidence="8">The sequence shown here is derived from an EMBL/GenBank/DDBJ whole genome shotgun (WGS) entry which is preliminary data.</text>
</comment>
<proteinExistence type="predicted"/>
<dbReference type="InterPro" id="IPR036259">
    <property type="entry name" value="MFS_trans_sf"/>
</dbReference>
<dbReference type="GO" id="GO:0005886">
    <property type="term" value="C:plasma membrane"/>
    <property type="evidence" value="ECO:0007669"/>
    <property type="project" value="TreeGrafter"/>
</dbReference>
<keyword evidence="2 6" id="KW-0812">Transmembrane</keyword>
<dbReference type="InterPro" id="IPR011701">
    <property type="entry name" value="MFS"/>
</dbReference>
<dbReference type="SUPFAM" id="SSF51621">
    <property type="entry name" value="Phosphoenolpyruvate/pyruvate domain"/>
    <property type="match status" value="1"/>
</dbReference>
<evidence type="ECO:0000256" key="3">
    <source>
        <dbReference type="ARBA" id="ARBA00022723"/>
    </source>
</evidence>
<dbReference type="Gene3D" id="1.20.1250.20">
    <property type="entry name" value="MFS general substrate transporter like domains"/>
    <property type="match status" value="2"/>
</dbReference>
<dbReference type="InterPro" id="IPR040442">
    <property type="entry name" value="Pyrv_kinase-like_dom_sf"/>
</dbReference>
<dbReference type="CDD" id="cd17316">
    <property type="entry name" value="MFS_SV2_like"/>
    <property type="match status" value="1"/>
</dbReference>
<feature type="transmembrane region" description="Helical" evidence="6">
    <location>
        <begin position="679"/>
        <end position="700"/>
    </location>
</feature>
<evidence type="ECO:0000256" key="4">
    <source>
        <dbReference type="ARBA" id="ARBA00022989"/>
    </source>
</evidence>
<dbReference type="GO" id="GO:0003824">
    <property type="term" value="F:catalytic activity"/>
    <property type="evidence" value="ECO:0007669"/>
    <property type="project" value="InterPro"/>
</dbReference>
<evidence type="ECO:0000256" key="6">
    <source>
        <dbReference type="SAM" id="Phobius"/>
    </source>
</evidence>
<feature type="transmembrane region" description="Helical" evidence="6">
    <location>
        <begin position="343"/>
        <end position="362"/>
    </location>
</feature>
<dbReference type="InterPro" id="IPR020846">
    <property type="entry name" value="MFS_dom"/>
</dbReference>
<feature type="transmembrane region" description="Helical" evidence="6">
    <location>
        <begin position="586"/>
        <end position="604"/>
    </location>
</feature>
<dbReference type="Pfam" id="PF07690">
    <property type="entry name" value="MFS_1"/>
    <property type="match status" value="1"/>
</dbReference>
<dbReference type="EMBL" id="JACBAF010001935">
    <property type="protein sequence ID" value="KAF7171366.1"/>
    <property type="molecule type" value="Genomic_DNA"/>
</dbReference>
<protein>
    <recommendedName>
        <fullName evidence="7">Major facilitator superfamily (MFS) profile domain-containing protein</fullName>
    </recommendedName>
</protein>
<keyword evidence="4 6" id="KW-1133">Transmembrane helix</keyword>
<evidence type="ECO:0000256" key="1">
    <source>
        <dbReference type="ARBA" id="ARBA00004141"/>
    </source>
</evidence>
<dbReference type="Gene3D" id="3.20.20.60">
    <property type="entry name" value="Phosphoenolpyruvate-binding domains"/>
    <property type="match status" value="1"/>
</dbReference>
<dbReference type="GO" id="GO:0015355">
    <property type="term" value="F:secondary active monocarboxylate transmembrane transporter activity"/>
    <property type="evidence" value="ECO:0007669"/>
    <property type="project" value="TreeGrafter"/>
</dbReference>
<feature type="transmembrane region" description="Helical" evidence="6">
    <location>
        <begin position="558"/>
        <end position="579"/>
    </location>
</feature>
<dbReference type="Proteomes" id="UP000662466">
    <property type="component" value="Unassembled WGS sequence"/>
</dbReference>
<accession>A0A8H6UI89</accession>
<dbReference type="EMBL" id="JACBAD010001908">
    <property type="protein sequence ID" value="KAF7128669.1"/>
    <property type="molecule type" value="Genomic_DNA"/>
</dbReference>
<feature type="transmembrane region" description="Helical" evidence="6">
    <location>
        <begin position="296"/>
        <end position="317"/>
    </location>
</feature>
<comment type="subcellular location">
    <subcellularLocation>
        <location evidence="1">Membrane</location>
        <topology evidence="1">Multi-pass membrane protein</topology>
    </subcellularLocation>
</comment>
<dbReference type="AlphaFoldDB" id="A0A8H6UI89"/>
<evidence type="ECO:0000256" key="5">
    <source>
        <dbReference type="ARBA" id="ARBA00023136"/>
    </source>
</evidence>
<keyword evidence="5 6" id="KW-0472">Membrane</keyword>
<organism evidence="8 10">
    <name type="scientific">Aspergillus hiratsukae</name>
    <dbReference type="NCBI Taxonomy" id="1194566"/>
    <lineage>
        <taxon>Eukaryota</taxon>
        <taxon>Fungi</taxon>
        <taxon>Dikarya</taxon>
        <taxon>Ascomycota</taxon>
        <taxon>Pezizomycotina</taxon>
        <taxon>Eurotiomycetes</taxon>
        <taxon>Eurotiomycetidae</taxon>
        <taxon>Eurotiales</taxon>
        <taxon>Aspergillaceae</taxon>
        <taxon>Aspergillus</taxon>
        <taxon>Aspergillus subgen. Fumigati</taxon>
    </lineage>
</organism>
<name>A0A8H6UI89_9EURO</name>
<feature type="transmembrane region" description="Helical" evidence="6">
    <location>
        <begin position="430"/>
        <end position="451"/>
    </location>
</feature>
<dbReference type="GO" id="GO:0035879">
    <property type="term" value="P:plasma membrane lactate transport"/>
    <property type="evidence" value="ECO:0007669"/>
    <property type="project" value="TreeGrafter"/>
</dbReference>
<feature type="transmembrane region" description="Helical" evidence="6">
    <location>
        <begin position="520"/>
        <end position="538"/>
    </location>
</feature>
<dbReference type="Pfam" id="PF03328">
    <property type="entry name" value="HpcH_HpaI"/>
    <property type="match status" value="1"/>
</dbReference>